<dbReference type="EMBL" id="JAVIIS010000012">
    <property type="protein sequence ID" value="MDX8440057.1"/>
    <property type="molecule type" value="Genomic_DNA"/>
</dbReference>
<keyword evidence="2" id="KW-1277">Toxin-antitoxin system</keyword>
<protein>
    <submittedName>
        <fullName evidence="3">Type II toxin-antitoxin system ParD family antitoxin</fullName>
    </submittedName>
</protein>
<comment type="caution">
    <text evidence="3">The sequence shown here is derived from an EMBL/GenBank/DDBJ whole genome shotgun (WGS) entry which is preliminary data.</text>
</comment>
<organism evidence="3 4">
    <name type="scientific">Mesorhizobium australafricanum</name>
    <dbReference type="NCBI Taxonomy" id="3072311"/>
    <lineage>
        <taxon>Bacteria</taxon>
        <taxon>Pseudomonadati</taxon>
        <taxon>Pseudomonadota</taxon>
        <taxon>Alphaproteobacteria</taxon>
        <taxon>Hyphomicrobiales</taxon>
        <taxon>Phyllobacteriaceae</taxon>
        <taxon>Mesorhizobium</taxon>
    </lineage>
</organism>
<dbReference type="Proteomes" id="UP001272097">
    <property type="component" value="Unassembled WGS sequence"/>
</dbReference>
<dbReference type="PANTHER" id="PTHR36582:SF2">
    <property type="entry name" value="ANTITOXIN PARD"/>
    <property type="match status" value="1"/>
</dbReference>
<evidence type="ECO:0000313" key="3">
    <source>
        <dbReference type="EMBL" id="MDX8440057.1"/>
    </source>
</evidence>
<keyword evidence="4" id="KW-1185">Reference proteome</keyword>
<proteinExistence type="inferred from homology"/>
<dbReference type="PANTHER" id="PTHR36582">
    <property type="entry name" value="ANTITOXIN PARD"/>
    <property type="match status" value="1"/>
</dbReference>
<dbReference type="InterPro" id="IPR038296">
    <property type="entry name" value="ParD_sf"/>
</dbReference>
<comment type="similarity">
    <text evidence="1">Belongs to the ParD antitoxin family.</text>
</comment>
<sequence>MRTTQPLTITLPRDLAQMVKDKVSSGKYASESEVIRDGLRTLAARDAALDRWLLEEVVPILEDARAHPERLLTAGEVRKNLSDHVRAITGKSRSGP</sequence>
<evidence type="ECO:0000256" key="2">
    <source>
        <dbReference type="ARBA" id="ARBA00022649"/>
    </source>
</evidence>
<evidence type="ECO:0000256" key="1">
    <source>
        <dbReference type="ARBA" id="ARBA00008580"/>
    </source>
</evidence>
<accession>A0ABU4WVG3</accession>
<dbReference type="SUPFAM" id="SSF47598">
    <property type="entry name" value="Ribbon-helix-helix"/>
    <property type="match status" value="1"/>
</dbReference>
<dbReference type="CDD" id="cd22231">
    <property type="entry name" value="RHH_NikR_HicB-like"/>
    <property type="match status" value="1"/>
</dbReference>
<dbReference type="Pfam" id="PF03693">
    <property type="entry name" value="ParD_antitoxin"/>
    <property type="match status" value="1"/>
</dbReference>
<reference evidence="3 4" key="1">
    <citation type="submission" date="2023-08" db="EMBL/GenBank/DDBJ databases">
        <title>Implementing the SeqCode for naming new Mesorhizobium species isolated from Vachellia karroo root nodules.</title>
        <authorList>
            <person name="Van Lill M."/>
        </authorList>
    </citation>
    <scope>NUCLEOTIDE SEQUENCE [LARGE SCALE GENOMIC DNA]</scope>
    <source>
        <strain evidence="3 4">VK3E</strain>
    </source>
</reference>
<gene>
    <name evidence="3" type="ORF">RFM51_10660</name>
</gene>
<dbReference type="InterPro" id="IPR010985">
    <property type="entry name" value="Ribbon_hlx_hlx"/>
</dbReference>
<dbReference type="RefSeq" id="WP_320213988.1">
    <property type="nucleotide sequence ID" value="NZ_JAVIIS010000012.1"/>
</dbReference>
<dbReference type="InterPro" id="IPR022789">
    <property type="entry name" value="ParD"/>
</dbReference>
<name>A0ABU4WVG3_9HYPH</name>
<evidence type="ECO:0000313" key="4">
    <source>
        <dbReference type="Proteomes" id="UP001272097"/>
    </source>
</evidence>
<dbReference type="Gene3D" id="6.10.10.120">
    <property type="entry name" value="Antitoxin ParD1-like"/>
    <property type="match status" value="1"/>
</dbReference>